<dbReference type="OrthoDB" id="2273864at2759"/>
<dbReference type="Gene3D" id="3.30.420.10">
    <property type="entry name" value="Ribonuclease H-like superfamily/Ribonuclease H"/>
    <property type="match status" value="1"/>
</dbReference>
<gene>
    <name evidence="1" type="ORF">O181_111996</name>
</gene>
<organism evidence="1 2">
    <name type="scientific">Austropuccinia psidii MF-1</name>
    <dbReference type="NCBI Taxonomy" id="1389203"/>
    <lineage>
        <taxon>Eukaryota</taxon>
        <taxon>Fungi</taxon>
        <taxon>Dikarya</taxon>
        <taxon>Basidiomycota</taxon>
        <taxon>Pucciniomycotina</taxon>
        <taxon>Pucciniomycetes</taxon>
        <taxon>Pucciniales</taxon>
        <taxon>Sphaerophragmiaceae</taxon>
        <taxon>Austropuccinia</taxon>
    </lineage>
</organism>
<protein>
    <recommendedName>
        <fullName evidence="3">Integrase catalytic domain-containing protein</fullName>
    </recommendedName>
</protein>
<dbReference type="EMBL" id="AVOT02089816">
    <property type="protein sequence ID" value="MBW0572281.1"/>
    <property type="molecule type" value="Genomic_DNA"/>
</dbReference>
<name>A0A9Q3K1J3_9BASI</name>
<evidence type="ECO:0000313" key="1">
    <source>
        <dbReference type="EMBL" id="MBW0572281.1"/>
    </source>
</evidence>
<keyword evidence="2" id="KW-1185">Reference proteome</keyword>
<sequence length="82" mass="9633">MYVSYHQDHWNTWLPLAEFAYNTAEHSSTKQSPVFTIYGRNPSFDSIHVSQRLSCWEGMNKTPISTASSQRRIRVRNKEVKE</sequence>
<accession>A0A9Q3K1J3</accession>
<dbReference type="Proteomes" id="UP000765509">
    <property type="component" value="Unassembled WGS sequence"/>
</dbReference>
<evidence type="ECO:0008006" key="3">
    <source>
        <dbReference type="Google" id="ProtNLM"/>
    </source>
</evidence>
<dbReference type="InterPro" id="IPR036397">
    <property type="entry name" value="RNaseH_sf"/>
</dbReference>
<comment type="caution">
    <text evidence="1">The sequence shown here is derived from an EMBL/GenBank/DDBJ whole genome shotgun (WGS) entry which is preliminary data.</text>
</comment>
<proteinExistence type="predicted"/>
<feature type="non-terminal residue" evidence="1">
    <location>
        <position position="82"/>
    </location>
</feature>
<evidence type="ECO:0000313" key="2">
    <source>
        <dbReference type="Proteomes" id="UP000765509"/>
    </source>
</evidence>
<dbReference type="AlphaFoldDB" id="A0A9Q3K1J3"/>
<reference evidence="1" key="1">
    <citation type="submission" date="2021-03" db="EMBL/GenBank/DDBJ databases">
        <title>Draft genome sequence of rust myrtle Austropuccinia psidii MF-1, a brazilian biotype.</title>
        <authorList>
            <person name="Quecine M.C."/>
            <person name="Pachon D.M.R."/>
            <person name="Bonatelli M.L."/>
            <person name="Correr F.H."/>
            <person name="Franceschini L.M."/>
            <person name="Leite T.F."/>
            <person name="Margarido G.R.A."/>
            <person name="Almeida C.A."/>
            <person name="Ferrarezi J.A."/>
            <person name="Labate C.A."/>
        </authorList>
    </citation>
    <scope>NUCLEOTIDE SEQUENCE</scope>
    <source>
        <strain evidence="1">MF-1</strain>
    </source>
</reference>
<dbReference type="GO" id="GO:0003676">
    <property type="term" value="F:nucleic acid binding"/>
    <property type="evidence" value="ECO:0007669"/>
    <property type="project" value="InterPro"/>
</dbReference>